<gene>
    <name evidence="2" type="ORF">GQN54_15170</name>
</gene>
<proteinExistence type="predicted"/>
<dbReference type="AlphaFoldDB" id="A0A6N9NQW5"/>
<protein>
    <recommendedName>
        <fullName evidence="1">DUF5655 domain-containing protein</fullName>
    </recommendedName>
</protein>
<keyword evidence="3" id="KW-1185">Reference proteome</keyword>
<evidence type="ECO:0000259" key="1">
    <source>
        <dbReference type="Pfam" id="PF18899"/>
    </source>
</evidence>
<dbReference type="EMBL" id="WWNE01000018">
    <property type="protein sequence ID" value="NBG67467.1"/>
    <property type="molecule type" value="Genomic_DNA"/>
</dbReference>
<accession>A0A6N9NQW5</accession>
<evidence type="ECO:0000313" key="2">
    <source>
        <dbReference type="EMBL" id="NBG67467.1"/>
    </source>
</evidence>
<organism evidence="2 3">
    <name type="scientific">Acidiluteibacter ferrifornacis</name>
    <dbReference type="NCBI Taxonomy" id="2692424"/>
    <lineage>
        <taxon>Bacteria</taxon>
        <taxon>Pseudomonadati</taxon>
        <taxon>Bacteroidota</taxon>
        <taxon>Flavobacteriia</taxon>
        <taxon>Flavobacteriales</taxon>
        <taxon>Cryomorphaceae</taxon>
        <taxon>Acidiluteibacter</taxon>
    </lineage>
</organism>
<dbReference type="InterPro" id="IPR043714">
    <property type="entry name" value="DUF5655"/>
</dbReference>
<comment type="caution">
    <text evidence="2">The sequence shown here is derived from an EMBL/GenBank/DDBJ whole genome shotgun (WGS) entry which is preliminary data.</text>
</comment>
<dbReference type="Proteomes" id="UP000470771">
    <property type="component" value="Unassembled WGS sequence"/>
</dbReference>
<dbReference type="RefSeq" id="WP_160634410.1">
    <property type="nucleotide sequence ID" value="NZ_WWNE01000018.1"/>
</dbReference>
<sequence>MTNQSHYCTTKDIGELFLGKPDELVLAFDQILQVTSQWEPNSVGASVHTIVFTSQKAWLIIKPMKSVLDVKFYYPEAIQSDRFHKVSFFSGKYAHHLRIQEVEQLDSEFFELLRIGYDYSLE</sequence>
<evidence type="ECO:0000313" key="3">
    <source>
        <dbReference type="Proteomes" id="UP000470771"/>
    </source>
</evidence>
<feature type="domain" description="DUF5655" evidence="1">
    <location>
        <begin position="14"/>
        <end position="119"/>
    </location>
</feature>
<name>A0A6N9NQW5_9FLAO</name>
<reference evidence="2 3" key="1">
    <citation type="submission" date="2019-12" db="EMBL/GenBank/DDBJ databases">
        <authorList>
            <person name="Zhao J."/>
        </authorList>
    </citation>
    <scope>NUCLEOTIDE SEQUENCE [LARGE SCALE GENOMIC DNA]</scope>
    <source>
        <strain evidence="2 3">S-15</strain>
    </source>
</reference>
<dbReference type="Pfam" id="PF18899">
    <property type="entry name" value="DUF5655"/>
    <property type="match status" value="1"/>
</dbReference>